<dbReference type="AlphaFoldDB" id="A0A067QSG9"/>
<feature type="compositionally biased region" description="Basic and acidic residues" evidence="11">
    <location>
        <begin position="185"/>
        <end position="195"/>
    </location>
</feature>
<feature type="region of interest" description="Disordered" evidence="11">
    <location>
        <begin position="180"/>
        <end position="206"/>
    </location>
</feature>
<dbReference type="FunFam" id="2.40.10.10:FF:000146">
    <property type="entry name" value="Serine protease 53"/>
    <property type="match status" value="1"/>
</dbReference>
<organism evidence="13 14">
    <name type="scientific">Zootermopsis nevadensis</name>
    <name type="common">Dampwood termite</name>
    <dbReference type="NCBI Taxonomy" id="136037"/>
    <lineage>
        <taxon>Eukaryota</taxon>
        <taxon>Metazoa</taxon>
        <taxon>Ecdysozoa</taxon>
        <taxon>Arthropoda</taxon>
        <taxon>Hexapoda</taxon>
        <taxon>Insecta</taxon>
        <taxon>Pterygota</taxon>
        <taxon>Neoptera</taxon>
        <taxon>Polyneoptera</taxon>
        <taxon>Dictyoptera</taxon>
        <taxon>Blattodea</taxon>
        <taxon>Blattoidea</taxon>
        <taxon>Termitoidae</taxon>
        <taxon>Termopsidae</taxon>
        <taxon>Zootermopsis</taxon>
    </lineage>
</organism>
<evidence type="ECO:0000256" key="9">
    <source>
        <dbReference type="RuleBase" id="RU363034"/>
    </source>
</evidence>
<keyword evidence="7" id="KW-0865">Zymogen</keyword>
<protein>
    <submittedName>
        <fullName evidence="13">Serine protease easter</fullName>
    </submittedName>
</protein>
<evidence type="ECO:0000256" key="3">
    <source>
        <dbReference type="ARBA" id="ARBA00022670"/>
    </source>
</evidence>
<feature type="compositionally biased region" description="Acidic residues" evidence="11">
    <location>
        <begin position="140"/>
        <end position="149"/>
    </location>
</feature>
<evidence type="ECO:0000259" key="12">
    <source>
        <dbReference type="PROSITE" id="PS50240"/>
    </source>
</evidence>
<dbReference type="Pfam" id="PF00089">
    <property type="entry name" value="Trypsin"/>
    <property type="match status" value="1"/>
</dbReference>
<dbReference type="GO" id="GO:0004252">
    <property type="term" value="F:serine-type endopeptidase activity"/>
    <property type="evidence" value="ECO:0007669"/>
    <property type="project" value="InterPro"/>
</dbReference>
<evidence type="ECO:0000256" key="8">
    <source>
        <dbReference type="ARBA" id="ARBA00023157"/>
    </source>
</evidence>
<dbReference type="InterPro" id="IPR009003">
    <property type="entry name" value="Peptidase_S1_PA"/>
</dbReference>
<dbReference type="EMBL" id="KK853628">
    <property type="protein sequence ID" value="KDR03825.1"/>
    <property type="molecule type" value="Genomic_DNA"/>
</dbReference>
<evidence type="ECO:0000256" key="5">
    <source>
        <dbReference type="ARBA" id="ARBA00022801"/>
    </source>
</evidence>
<dbReference type="Pfam" id="PF22782">
    <property type="entry name" value="SDE2"/>
    <property type="match status" value="1"/>
</dbReference>
<dbReference type="PANTHER" id="PTHR24252">
    <property type="entry name" value="ACROSIN-RELATED"/>
    <property type="match status" value="1"/>
</dbReference>
<evidence type="ECO:0000256" key="2">
    <source>
        <dbReference type="ARBA" id="ARBA00022525"/>
    </source>
</evidence>
<dbReference type="CDD" id="cd00190">
    <property type="entry name" value="Tryp_SPc"/>
    <property type="match status" value="1"/>
</dbReference>
<keyword evidence="14" id="KW-1185">Reference proteome</keyword>
<keyword evidence="8" id="KW-1015">Disulfide bond</keyword>
<feature type="domain" description="Peptidase S1" evidence="12">
    <location>
        <begin position="229"/>
        <end position="484"/>
    </location>
</feature>
<dbReference type="InterPro" id="IPR043504">
    <property type="entry name" value="Peptidase_S1_PA_chymotrypsin"/>
</dbReference>
<dbReference type="InterPro" id="IPR053822">
    <property type="entry name" value="SDE2-like_dom"/>
</dbReference>
<dbReference type="Proteomes" id="UP000027135">
    <property type="component" value="Unassembled WGS sequence"/>
</dbReference>
<proteinExistence type="predicted"/>
<gene>
    <name evidence="13" type="ORF">L798_04468</name>
</gene>
<dbReference type="InterPro" id="IPR001254">
    <property type="entry name" value="Trypsin_dom"/>
</dbReference>
<dbReference type="STRING" id="136037.A0A067QSG9"/>
<evidence type="ECO:0000313" key="13">
    <source>
        <dbReference type="EMBL" id="KDR03825.1"/>
    </source>
</evidence>
<dbReference type="InterPro" id="IPR018114">
    <property type="entry name" value="TRYPSIN_HIS"/>
</dbReference>
<dbReference type="eggNOG" id="KOG3627">
    <property type="taxonomic scope" value="Eukaryota"/>
</dbReference>
<accession>A0A067QSG9</accession>
<feature type="coiled-coil region" evidence="10">
    <location>
        <begin position="52"/>
        <end position="103"/>
    </location>
</feature>
<reference evidence="13 14" key="1">
    <citation type="journal article" date="2014" name="Nat. Commun.">
        <title>Molecular traces of alternative social organization in a termite genome.</title>
        <authorList>
            <person name="Terrapon N."/>
            <person name="Li C."/>
            <person name="Robertson H.M."/>
            <person name="Ji L."/>
            <person name="Meng X."/>
            <person name="Booth W."/>
            <person name="Chen Z."/>
            <person name="Childers C.P."/>
            <person name="Glastad K.M."/>
            <person name="Gokhale K."/>
            <person name="Gowin J."/>
            <person name="Gronenberg W."/>
            <person name="Hermansen R.A."/>
            <person name="Hu H."/>
            <person name="Hunt B.G."/>
            <person name="Huylmans A.K."/>
            <person name="Khalil S.M."/>
            <person name="Mitchell R.D."/>
            <person name="Munoz-Torres M.C."/>
            <person name="Mustard J.A."/>
            <person name="Pan H."/>
            <person name="Reese J.T."/>
            <person name="Scharf M.E."/>
            <person name="Sun F."/>
            <person name="Vogel H."/>
            <person name="Xiao J."/>
            <person name="Yang W."/>
            <person name="Yang Z."/>
            <person name="Yang Z."/>
            <person name="Zhou J."/>
            <person name="Zhu J."/>
            <person name="Brent C.S."/>
            <person name="Elsik C.G."/>
            <person name="Goodisman M.A."/>
            <person name="Liberles D.A."/>
            <person name="Roe R.M."/>
            <person name="Vargo E.L."/>
            <person name="Vilcinskas A."/>
            <person name="Wang J."/>
            <person name="Bornberg-Bauer E."/>
            <person name="Korb J."/>
            <person name="Zhang G."/>
            <person name="Liebig J."/>
        </authorList>
    </citation>
    <scope>NUCLEOTIDE SEQUENCE [LARGE SCALE GENOMIC DNA]</scope>
    <source>
        <tissue evidence="13">Whole organism</tissue>
    </source>
</reference>
<sequence>MTFCYCSASGFGSMLRAIGAQIEKTTNREACRDLSGRRLRDINEEKRLKNWIAQQAEREQEAKERKRRKLERLREELKHNFHDQTYEKERSELTEKISDAVEQECSKKRKATDTAMETIKKKKKKEKGCLWLDADEEGLSLSDDSDDSGSDIQPGTSGNGREVMINNRVTCDAVATLDEFTSSENSKDGESKDATEDSLVPSHPKEPTLHPHWNLFEHEKCGLSQADRIIGGRDAALGAYPWIARIGYTYNMSQKPVFRCGAVLVSKRYIVTAAHCVTNLPNRVRVGVIRLGEHNTNTNPDCEDDVCADPHQDFFPKEVIVHKDYGKPRFKNDISLIRLDRQVAFSSYVMPICMIHGVLLTKSYVSESSEVAGWGIYDIDNPKPSVLLQTVKLPVVKNEKCEDAFKFHAKIGRTQMCVGGEVGYDSCGGDSGGPLMKVETLDGSPRYYLLGVVSFGARKCGATAMPGVYTRISEYMNWIMDNMQT</sequence>
<evidence type="ECO:0000256" key="4">
    <source>
        <dbReference type="ARBA" id="ARBA00022729"/>
    </source>
</evidence>
<dbReference type="eggNOG" id="KOG2827">
    <property type="taxonomic scope" value="Eukaryota"/>
</dbReference>
<keyword evidence="2" id="KW-0964">Secreted</keyword>
<evidence type="ECO:0000256" key="7">
    <source>
        <dbReference type="ARBA" id="ARBA00023145"/>
    </source>
</evidence>
<evidence type="ECO:0000256" key="11">
    <source>
        <dbReference type="SAM" id="MobiDB-lite"/>
    </source>
</evidence>
<evidence type="ECO:0000256" key="6">
    <source>
        <dbReference type="ARBA" id="ARBA00022825"/>
    </source>
</evidence>
<name>A0A067QSG9_ZOONE</name>
<keyword evidence="3 9" id="KW-0645">Protease</keyword>
<dbReference type="PROSITE" id="PS50240">
    <property type="entry name" value="TRYPSIN_DOM"/>
    <property type="match status" value="1"/>
</dbReference>
<dbReference type="PROSITE" id="PS00135">
    <property type="entry name" value="TRYPSIN_SER"/>
    <property type="match status" value="1"/>
</dbReference>
<evidence type="ECO:0000256" key="1">
    <source>
        <dbReference type="ARBA" id="ARBA00004613"/>
    </source>
</evidence>
<evidence type="ECO:0000256" key="10">
    <source>
        <dbReference type="SAM" id="Coils"/>
    </source>
</evidence>
<dbReference type="PROSITE" id="PS00134">
    <property type="entry name" value="TRYPSIN_HIS"/>
    <property type="match status" value="1"/>
</dbReference>
<feature type="region of interest" description="Disordered" evidence="11">
    <location>
        <begin position="140"/>
        <end position="165"/>
    </location>
</feature>
<dbReference type="SMART" id="SM00020">
    <property type="entry name" value="Tryp_SPc"/>
    <property type="match status" value="1"/>
</dbReference>
<dbReference type="InterPro" id="IPR001314">
    <property type="entry name" value="Peptidase_S1A"/>
</dbReference>
<dbReference type="InParanoid" id="A0A067QSG9"/>
<dbReference type="OMA" id="PRYYLIG"/>
<keyword evidence="6 9" id="KW-0720">Serine protease</keyword>
<dbReference type="GO" id="GO:0005576">
    <property type="term" value="C:extracellular region"/>
    <property type="evidence" value="ECO:0007669"/>
    <property type="project" value="UniProtKB-SubCell"/>
</dbReference>
<comment type="subcellular location">
    <subcellularLocation>
        <location evidence="1">Secreted</location>
    </subcellularLocation>
</comment>
<dbReference type="Gene3D" id="2.40.10.10">
    <property type="entry name" value="Trypsin-like serine proteases"/>
    <property type="match status" value="2"/>
</dbReference>
<keyword evidence="4" id="KW-0732">Signal</keyword>
<dbReference type="GO" id="GO:0006508">
    <property type="term" value="P:proteolysis"/>
    <property type="evidence" value="ECO:0007669"/>
    <property type="project" value="UniProtKB-KW"/>
</dbReference>
<dbReference type="SUPFAM" id="SSF50494">
    <property type="entry name" value="Trypsin-like serine proteases"/>
    <property type="match status" value="1"/>
</dbReference>
<dbReference type="InterPro" id="IPR033116">
    <property type="entry name" value="TRYPSIN_SER"/>
</dbReference>
<keyword evidence="5 9" id="KW-0378">Hydrolase</keyword>
<dbReference type="PANTHER" id="PTHR24252:SF7">
    <property type="entry name" value="HYALIN"/>
    <property type="match status" value="1"/>
</dbReference>
<dbReference type="PRINTS" id="PR00722">
    <property type="entry name" value="CHYMOTRYPSIN"/>
</dbReference>
<keyword evidence="10" id="KW-0175">Coiled coil</keyword>
<evidence type="ECO:0000313" key="14">
    <source>
        <dbReference type="Proteomes" id="UP000027135"/>
    </source>
</evidence>